<keyword evidence="2" id="KW-1185">Reference proteome</keyword>
<evidence type="ECO:0000313" key="2">
    <source>
        <dbReference type="Proteomes" id="UP000049855"/>
    </source>
</evidence>
<protein>
    <submittedName>
        <fullName evidence="1">Uncharacterized protein</fullName>
    </submittedName>
</protein>
<dbReference type="AlphaFoldDB" id="A0A0U1L452"/>
<dbReference type="Proteomes" id="UP000049855">
    <property type="component" value="Unassembled WGS sequence"/>
</dbReference>
<dbReference type="EMBL" id="CTRP01000014">
    <property type="protein sequence ID" value="CQR74487.1"/>
    <property type="molecule type" value="Genomic_DNA"/>
</dbReference>
<name>A0A0U1L452_9FIRM</name>
<accession>A0A0U1L452</accession>
<gene>
    <name evidence="1" type="ORF">SpAn4DRAFT_0949</name>
</gene>
<proteinExistence type="predicted"/>
<dbReference type="RefSeq" id="WP_021170473.1">
    <property type="nucleotide sequence ID" value="NZ_CTRP01000014.1"/>
</dbReference>
<organism evidence="1 2">
    <name type="scientific">Sporomusa ovata</name>
    <dbReference type="NCBI Taxonomy" id="2378"/>
    <lineage>
        <taxon>Bacteria</taxon>
        <taxon>Bacillati</taxon>
        <taxon>Bacillota</taxon>
        <taxon>Negativicutes</taxon>
        <taxon>Selenomonadales</taxon>
        <taxon>Sporomusaceae</taxon>
        <taxon>Sporomusa</taxon>
    </lineage>
</organism>
<sequence>MSTLACGVINAAYNQGIVSTVNTLGARGVPKVTYIDVAGTHETISGDPRVLGYKYNNANYAMVAAYTYTTLGTPGTARVALFSIDSSGNWTQLVQKPSAEWGFSNPYGLVVIDSNLYVQDYDSGAITVVNLSTYATSTLYTMPSVTSGGTIYLPHGNGLDYHADYGLVAIYSFLPSGSYSNYYASKLAIVPTDGSTADVVSGLNNNVVSVTVDSSGIAYVTSIGGAQQAGGNSASKIETVNLSTLALGTTPVTISALPAGQQKGDFVDVAFWDSAAYVLRANYDTNYSEYSYQLFKTDGTSLQGGTLGTNTTGPLTATPADATWLLAPAVDALWFVSGSAANIVASGNLSSTSVTKKADHTQYSSANQGIGDENCHSHLNTASVVINIADQAARDAGADAAVAATRTKVAFKFVRPEELEEQAKAQTAAAKQE</sequence>
<dbReference type="SUPFAM" id="SSF63825">
    <property type="entry name" value="YWTD domain"/>
    <property type="match status" value="1"/>
</dbReference>
<evidence type="ECO:0000313" key="1">
    <source>
        <dbReference type="EMBL" id="CQR74487.1"/>
    </source>
</evidence>
<reference evidence="2" key="1">
    <citation type="submission" date="2015-03" db="EMBL/GenBank/DDBJ databases">
        <authorList>
            <person name="Nijsse Bart"/>
        </authorList>
    </citation>
    <scope>NUCLEOTIDE SEQUENCE [LARGE SCALE GENOMIC DNA]</scope>
</reference>